<proteinExistence type="predicted"/>
<name>A0A423W005_9PEZI</name>
<feature type="compositionally biased region" description="Low complexity" evidence="1">
    <location>
        <begin position="1"/>
        <end position="14"/>
    </location>
</feature>
<dbReference type="EMBL" id="LKEA01000032">
    <property type="protein sequence ID" value="ROV96592.1"/>
    <property type="molecule type" value="Genomic_DNA"/>
</dbReference>
<gene>
    <name evidence="2" type="ORF">VMCG_07749</name>
</gene>
<evidence type="ECO:0000256" key="1">
    <source>
        <dbReference type="SAM" id="MobiDB-lite"/>
    </source>
</evidence>
<dbReference type="Proteomes" id="UP000283895">
    <property type="component" value="Unassembled WGS sequence"/>
</dbReference>
<dbReference type="AlphaFoldDB" id="A0A423W005"/>
<evidence type="ECO:0000313" key="3">
    <source>
        <dbReference type="Proteomes" id="UP000283895"/>
    </source>
</evidence>
<sequence>MASSGRSTSPTSSGCPAPPETTTQERIMIREIFAAEFGGAYIEAINVKTPVLFSALTTKRLDDPIPENTGDDNDDDNGHPFRSEVLKNTTDLLQRFHLAAPTFPHLGGTGEGPGSNDAAVPVPENMKTNVHALFWRATFCRYFCDDIEGLAEDGKVWSDVRRFVVALKMIWENDPEGGREVPARARLIAVAGMYGKPRPARRRGRVNALLWELMGRASAGLKEGVRHRDMETWCVEVTARVGLWRKLFRECRDLILRVPISEDTRAYPKDVLPEYSEDAMRLFNELIKALPVRYDDVDDESILMDISPEEDIQQHLHSTENATGIGMDGMVEDEPADVMTLDGQPSWSMRPPYAYDATREEPVNHFLSVVGRILDANKIPLN</sequence>
<comment type="caution">
    <text evidence="2">The sequence shown here is derived from an EMBL/GenBank/DDBJ whole genome shotgun (WGS) entry which is preliminary data.</text>
</comment>
<evidence type="ECO:0000313" key="2">
    <source>
        <dbReference type="EMBL" id="ROV96592.1"/>
    </source>
</evidence>
<keyword evidence="3" id="KW-1185">Reference proteome</keyword>
<dbReference type="OrthoDB" id="5215091at2759"/>
<feature type="region of interest" description="Disordered" evidence="1">
    <location>
        <begin position="61"/>
        <end position="83"/>
    </location>
</feature>
<organism evidence="2 3">
    <name type="scientific">Cytospora schulzeri</name>
    <dbReference type="NCBI Taxonomy" id="448051"/>
    <lineage>
        <taxon>Eukaryota</taxon>
        <taxon>Fungi</taxon>
        <taxon>Dikarya</taxon>
        <taxon>Ascomycota</taxon>
        <taxon>Pezizomycotina</taxon>
        <taxon>Sordariomycetes</taxon>
        <taxon>Sordariomycetidae</taxon>
        <taxon>Diaporthales</taxon>
        <taxon>Cytosporaceae</taxon>
        <taxon>Cytospora</taxon>
    </lineage>
</organism>
<reference evidence="2 3" key="1">
    <citation type="submission" date="2015-09" db="EMBL/GenBank/DDBJ databases">
        <title>Host preference determinants of Valsa canker pathogens revealed by comparative genomics.</title>
        <authorList>
            <person name="Yin Z."/>
            <person name="Huang L."/>
        </authorList>
    </citation>
    <scope>NUCLEOTIDE SEQUENCE [LARGE SCALE GENOMIC DNA]</scope>
    <source>
        <strain evidence="2 3">03-1</strain>
    </source>
</reference>
<feature type="region of interest" description="Disordered" evidence="1">
    <location>
        <begin position="1"/>
        <end position="24"/>
    </location>
</feature>
<accession>A0A423W005</accession>
<protein>
    <submittedName>
        <fullName evidence="2">Uncharacterized protein</fullName>
    </submittedName>
</protein>